<keyword evidence="2" id="KW-1185">Reference proteome</keyword>
<evidence type="ECO:0000313" key="1">
    <source>
        <dbReference type="EMBL" id="MBK1696172.1"/>
    </source>
</evidence>
<dbReference type="RefSeq" id="WP_027288094.1">
    <property type="nucleotide sequence ID" value="NZ_NRRE01000011.1"/>
</dbReference>
<reference evidence="1" key="2">
    <citation type="journal article" date="2020" name="Microorganisms">
        <title>Osmotic Adaptation and Compatible Solute Biosynthesis of Phototrophic Bacteria as Revealed from Genome Analyses.</title>
        <authorList>
            <person name="Imhoff J.F."/>
            <person name="Rahn T."/>
            <person name="Kunzel S."/>
            <person name="Keller A."/>
            <person name="Neulinger S.C."/>
        </authorList>
    </citation>
    <scope>NUCLEOTIDE SEQUENCE</scope>
    <source>
        <strain evidence="1">DSM 9154</strain>
    </source>
</reference>
<dbReference type="AlphaFoldDB" id="A0A934QFR7"/>
<proteinExistence type="predicted"/>
<dbReference type="EMBL" id="NRRE01000011">
    <property type="protein sequence ID" value="MBK1696172.1"/>
    <property type="molecule type" value="Genomic_DNA"/>
</dbReference>
<protein>
    <submittedName>
        <fullName evidence="1">Uncharacterized protein</fullName>
    </submittedName>
</protein>
<dbReference type="Proteomes" id="UP000778970">
    <property type="component" value="Unassembled WGS sequence"/>
</dbReference>
<gene>
    <name evidence="1" type="ORF">CKO21_02805</name>
</gene>
<name>A0A934QFR7_9PROT</name>
<comment type="caution">
    <text evidence="1">The sequence shown here is derived from an EMBL/GenBank/DDBJ whole genome shotgun (WGS) entry which is preliminary data.</text>
</comment>
<reference evidence="1" key="1">
    <citation type="submission" date="2017-08" db="EMBL/GenBank/DDBJ databases">
        <authorList>
            <person name="Imhoff J.F."/>
            <person name="Rahn T."/>
            <person name="Kuenzel S."/>
            <person name="Neulinger S.C."/>
        </authorList>
    </citation>
    <scope>NUCLEOTIDE SEQUENCE</scope>
    <source>
        <strain evidence="1">DSM 9154</strain>
    </source>
</reference>
<evidence type="ECO:0000313" key="2">
    <source>
        <dbReference type="Proteomes" id="UP000778970"/>
    </source>
</evidence>
<sequence>MAQPRIMDRSYVHPSGGRPGTWVAWRDLYAGTLQHPDRPGAFAYAGNYDREADAWAAVGKTPPADNQETAT</sequence>
<organism evidence="1 2">
    <name type="scientific">Rhodovibrio salinarum</name>
    <dbReference type="NCBI Taxonomy" id="1087"/>
    <lineage>
        <taxon>Bacteria</taxon>
        <taxon>Pseudomonadati</taxon>
        <taxon>Pseudomonadota</taxon>
        <taxon>Alphaproteobacteria</taxon>
        <taxon>Rhodospirillales</taxon>
        <taxon>Rhodovibrionaceae</taxon>
        <taxon>Rhodovibrio</taxon>
    </lineage>
</organism>
<accession>A0A934QFR7</accession>